<accession>A0A172TZL1</accession>
<dbReference type="STRING" id="1492898.SY85_20730"/>
<evidence type="ECO:0000256" key="1">
    <source>
        <dbReference type="SAM" id="Phobius"/>
    </source>
</evidence>
<keyword evidence="1" id="KW-1133">Transmembrane helix</keyword>
<evidence type="ECO:0000313" key="3">
    <source>
        <dbReference type="Proteomes" id="UP000077177"/>
    </source>
</evidence>
<sequence length="61" mass="6993">MQKLTVTLFIFSFLLLGVALCVVPELIHNKQKEIIQLALFILACLIDIVALRHHQKHSITR</sequence>
<dbReference type="RefSeq" id="WP_066407201.1">
    <property type="nucleotide sequence ID" value="NZ_CP011390.1"/>
</dbReference>
<dbReference type="AlphaFoldDB" id="A0A172TZL1"/>
<organism evidence="2 3">
    <name type="scientific">Flavisolibacter tropicus</name>
    <dbReference type="NCBI Taxonomy" id="1492898"/>
    <lineage>
        <taxon>Bacteria</taxon>
        <taxon>Pseudomonadati</taxon>
        <taxon>Bacteroidota</taxon>
        <taxon>Chitinophagia</taxon>
        <taxon>Chitinophagales</taxon>
        <taxon>Chitinophagaceae</taxon>
        <taxon>Flavisolibacter</taxon>
    </lineage>
</organism>
<keyword evidence="3" id="KW-1185">Reference proteome</keyword>
<dbReference type="EMBL" id="CP011390">
    <property type="protein sequence ID" value="ANE52541.1"/>
    <property type="molecule type" value="Genomic_DNA"/>
</dbReference>
<feature type="transmembrane region" description="Helical" evidence="1">
    <location>
        <begin position="34"/>
        <end position="51"/>
    </location>
</feature>
<proteinExistence type="predicted"/>
<name>A0A172TZL1_9BACT</name>
<keyword evidence="1" id="KW-0472">Membrane</keyword>
<reference evidence="2 3" key="2">
    <citation type="journal article" date="2016" name="Int. J. Syst. Evol. Microbiol.">
        <title>Flavisolibacter tropicus sp. nov., isolated from tropical soil.</title>
        <authorList>
            <person name="Lee J.J."/>
            <person name="Kang M.S."/>
            <person name="Kim G.S."/>
            <person name="Lee C.S."/>
            <person name="Lim S."/>
            <person name="Lee J."/>
            <person name="Roh S.H."/>
            <person name="Kang H."/>
            <person name="Ha J.M."/>
            <person name="Bae S."/>
            <person name="Jung H.Y."/>
            <person name="Kim M.K."/>
        </authorList>
    </citation>
    <scope>NUCLEOTIDE SEQUENCE [LARGE SCALE GENOMIC DNA]</scope>
    <source>
        <strain evidence="2 3">LCS9</strain>
    </source>
</reference>
<dbReference type="Proteomes" id="UP000077177">
    <property type="component" value="Chromosome"/>
</dbReference>
<reference evidence="3" key="1">
    <citation type="submission" date="2015-01" db="EMBL/GenBank/DDBJ databases">
        <title>Flavisolibacter sp./LCS9/ whole genome sequencing.</title>
        <authorList>
            <person name="Kim M.K."/>
            <person name="Srinivasan S."/>
            <person name="Lee J.-J."/>
        </authorList>
    </citation>
    <scope>NUCLEOTIDE SEQUENCE [LARGE SCALE GENOMIC DNA]</scope>
    <source>
        <strain evidence="3">LCS9</strain>
    </source>
</reference>
<protein>
    <submittedName>
        <fullName evidence="2">Uncharacterized protein</fullName>
    </submittedName>
</protein>
<gene>
    <name evidence="2" type="ORF">SY85_20730</name>
</gene>
<dbReference type="KEGG" id="fla:SY85_20730"/>
<keyword evidence="1" id="KW-0812">Transmembrane</keyword>
<evidence type="ECO:0000313" key="2">
    <source>
        <dbReference type="EMBL" id="ANE52541.1"/>
    </source>
</evidence>